<dbReference type="HAMAP" id="MF_00037">
    <property type="entry name" value="MurB"/>
    <property type="match status" value="1"/>
</dbReference>
<dbReference type="Pfam" id="PF01565">
    <property type="entry name" value="FAD_binding_4"/>
    <property type="match status" value="1"/>
</dbReference>
<evidence type="ECO:0000256" key="1">
    <source>
        <dbReference type="ARBA" id="ARBA00001974"/>
    </source>
</evidence>
<dbReference type="GO" id="GO:0008360">
    <property type="term" value="P:regulation of cell shape"/>
    <property type="evidence" value="ECO:0007669"/>
    <property type="project" value="UniProtKB-KW"/>
</dbReference>
<dbReference type="Gene3D" id="3.90.78.10">
    <property type="entry name" value="UDP-N-acetylenolpyruvoylglucosamine reductase, C-terminal domain"/>
    <property type="match status" value="1"/>
</dbReference>
<dbReference type="GO" id="GO:0051301">
    <property type="term" value="P:cell division"/>
    <property type="evidence" value="ECO:0007669"/>
    <property type="project" value="UniProtKB-KW"/>
</dbReference>
<keyword evidence="12 19" id="KW-0133">Cell shape</keyword>
<evidence type="ECO:0000256" key="9">
    <source>
        <dbReference type="ARBA" id="ARBA00022630"/>
    </source>
</evidence>
<keyword evidence="9 19" id="KW-0285">Flavoprotein</keyword>
<keyword evidence="13 19" id="KW-0573">Peptidoglycan synthesis</keyword>
<comment type="catalytic activity">
    <reaction evidence="18 19">
        <text>UDP-N-acetyl-alpha-D-muramate + NADP(+) = UDP-N-acetyl-3-O-(1-carboxyvinyl)-alpha-D-glucosamine + NADPH + H(+)</text>
        <dbReference type="Rhea" id="RHEA:12248"/>
        <dbReference type="ChEBI" id="CHEBI:15378"/>
        <dbReference type="ChEBI" id="CHEBI:57783"/>
        <dbReference type="ChEBI" id="CHEBI:58349"/>
        <dbReference type="ChEBI" id="CHEBI:68483"/>
        <dbReference type="ChEBI" id="CHEBI:70757"/>
        <dbReference type="EC" id="1.3.1.98"/>
    </reaction>
</comment>
<dbReference type="GO" id="GO:0008762">
    <property type="term" value="F:UDP-N-acetylmuramate dehydrogenase activity"/>
    <property type="evidence" value="ECO:0007669"/>
    <property type="project" value="UniProtKB-UniRule"/>
</dbReference>
<keyword evidence="14 19" id="KW-0560">Oxidoreductase</keyword>
<dbReference type="InterPro" id="IPR036635">
    <property type="entry name" value="MurB_C_sf"/>
</dbReference>
<comment type="cofactor">
    <cofactor evidence="1 19">
        <name>FAD</name>
        <dbReference type="ChEBI" id="CHEBI:57692"/>
    </cofactor>
</comment>
<evidence type="ECO:0000313" key="22">
    <source>
        <dbReference type="Proteomes" id="UP000006250"/>
    </source>
</evidence>
<reference evidence="21 22" key="1">
    <citation type="submission" date="2010-08" db="EMBL/GenBank/DDBJ databases">
        <title>The draft genome of Desulfovibrio fructosovorans JJ.</title>
        <authorList>
            <consortium name="US DOE Joint Genome Institute (JGI-PGF)"/>
            <person name="Lucas S."/>
            <person name="Copeland A."/>
            <person name="Lapidus A."/>
            <person name="Cheng J.-F."/>
            <person name="Bruce D."/>
            <person name="Goodwin L."/>
            <person name="Pitluck S."/>
            <person name="Land M.L."/>
            <person name="Hauser L."/>
            <person name="Chang Y.-J."/>
            <person name="Jeffries C."/>
            <person name="Wall J.D."/>
            <person name="Stahl D.A."/>
            <person name="Arkin A.P."/>
            <person name="Dehal P."/>
            <person name="Stolyar S.M."/>
            <person name="Hazen T.C."/>
            <person name="Woyke T.J."/>
        </authorList>
    </citation>
    <scope>NUCLEOTIDE SEQUENCE [LARGE SCALE GENOMIC DNA]</scope>
    <source>
        <strain evidence="21 22">JJ</strain>
    </source>
</reference>
<accession>E1JZ95</accession>
<feature type="active site" description="Proton donor" evidence="19">
    <location>
        <position position="202"/>
    </location>
</feature>
<dbReference type="PANTHER" id="PTHR21071">
    <property type="entry name" value="UDP-N-ACETYLENOLPYRUVOYLGLUCOSAMINE REDUCTASE"/>
    <property type="match status" value="1"/>
</dbReference>
<evidence type="ECO:0000256" key="13">
    <source>
        <dbReference type="ARBA" id="ARBA00022984"/>
    </source>
</evidence>
<dbReference type="STRING" id="596151.DesfrDRAFT_2944"/>
<proteinExistence type="inferred from homology"/>
<evidence type="ECO:0000256" key="7">
    <source>
        <dbReference type="ARBA" id="ARBA00022490"/>
    </source>
</evidence>
<dbReference type="SUPFAM" id="SSF56176">
    <property type="entry name" value="FAD-binding/transporter-associated domain-like"/>
    <property type="match status" value="1"/>
</dbReference>
<dbReference type="GO" id="GO:0009252">
    <property type="term" value="P:peptidoglycan biosynthetic process"/>
    <property type="evidence" value="ECO:0007669"/>
    <property type="project" value="UniProtKB-UniRule"/>
</dbReference>
<dbReference type="Proteomes" id="UP000006250">
    <property type="component" value="Unassembled WGS sequence"/>
</dbReference>
<dbReference type="InterPro" id="IPR036318">
    <property type="entry name" value="FAD-bd_PCMH-like_sf"/>
</dbReference>
<evidence type="ECO:0000256" key="3">
    <source>
        <dbReference type="ARBA" id="ARBA00004496"/>
    </source>
</evidence>
<evidence type="ECO:0000256" key="10">
    <source>
        <dbReference type="ARBA" id="ARBA00022827"/>
    </source>
</evidence>
<keyword evidence="22" id="KW-1185">Reference proteome</keyword>
<dbReference type="GO" id="GO:0071949">
    <property type="term" value="F:FAD binding"/>
    <property type="evidence" value="ECO:0007669"/>
    <property type="project" value="InterPro"/>
</dbReference>
<feature type="active site" evidence="19">
    <location>
        <position position="273"/>
    </location>
</feature>
<gene>
    <name evidence="19" type="primary">murB</name>
    <name evidence="21" type="ORF">DesfrDRAFT_2944</name>
</gene>
<dbReference type="InterPro" id="IPR016169">
    <property type="entry name" value="FAD-bd_PCMH_sub2"/>
</dbReference>
<dbReference type="PANTHER" id="PTHR21071:SF4">
    <property type="entry name" value="UDP-N-ACETYLENOLPYRUVOYLGLUCOSAMINE REDUCTASE"/>
    <property type="match status" value="1"/>
</dbReference>
<evidence type="ECO:0000256" key="11">
    <source>
        <dbReference type="ARBA" id="ARBA00022857"/>
    </source>
</evidence>
<dbReference type="AlphaFoldDB" id="E1JZ95"/>
<feature type="active site" evidence="19">
    <location>
        <position position="152"/>
    </location>
</feature>
<evidence type="ECO:0000256" key="5">
    <source>
        <dbReference type="ARBA" id="ARBA00012518"/>
    </source>
</evidence>
<name>E1JZ95_SOLFR</name>
<dbReference type="PROSITE" id="PS51387">
    <property type="entry name" value="FAD_PCMH"/>
    <property type="match status" value="1"/>
</dbReference>
<comment type="subcellular location">
    <subcellularLocation>
        <location evidence="3 19">Cytoplasm</location>
    </subcellularLocation>
</comment>
<organism evidence="21 22">
    <name type="scientific">Solidesulfovibrio fructosivorans JJ]</name>
    <dbReference type="NCBI Taxonomy" id="596151"/>
    <lineage>
        <taxon>Bacteria</taxon>
        <taxon>Pseudomonadati</taxon>
        <taxon>Thermodesulfobacteriota</taxon>
        <taxon>Desulfovibrionia</taxon>
        <taxon>Desulfovibrionales</taxon>
        <taxon>Desulfovibrionaceae</taxon>
        <taxon>Solidesulfovibrio</taxon>
    </lineage>
</organism>
<protein>
    <recommendedName>
        <fullName evidence="6 19">UDP-N-acetylenolpyruvoylglucosamine reductase</fullName>
        <ecNumber evidence="5 19">1.3.1.98</ecNumber>
    </recommendedName>
    <alternativeName>
        <fullName evidence="17 19">UDP-N-acetylmuramate dehydrogenase</fullName>
    </alternativeName>
</protein>
<evidence type="ECO:0000256" key="16">
    <source>
        <dbReference type="ARBA" id="ARBA00023316"/>
    </source>
</evidence>
<keyword evidence="15 19" id="KW-0131">Cell cycle</keyword>
<evidence type="ECO:0000256" key="2">
    <source>
        <dbReference type="ARBA" id="ARBA00003921"/>
    </source>
</evidence>
<dbReference type="Pfam" id="PF02873">
    <property type="entry name" value="MurB_C"/>
    <property type="match status" value="1"/>
</dbReference>
<dbReference type="UniPathway" id="UPA00219"/>
<keyword evidence="16 19" id="KW-0961">Cell wall biogenesis/degradation</keyword>
<dbReference type="GO" id="GO:0071555">
    <property type="term" value="P:cell wall organization"/>
    <property type="evidence" value="ECO:0007669"/>
    <property type="project" value="UniProtKB-KW"/>
</dbReference>
<evidence type="ECO:0000256" key="15">
    <source>
        <dbReference type="ARBA" id="ARBA00023306"/>
    </source>
</evidence>
<dbReference type="SUPFAM" id="SSF56194">
    <property type="entry name" value="Uridine diphospho-N-Acetylenolpyruvylglucosamine reductase, MurB, C-terminal domain"/>
    <property type="match status" value="1"/>
</dbReference>
<evidence type="ECO:0000256" key="4">
    <source>
        <dbReference type="ARBA" id="ARBA00004752"/>
    </source>
</evidence>
<dbReference type="GO" id="GO:0005829">
    <property type="term" value="C:cytosol"/>
    <property type="evidence" value="ECO:0007669"/>
    <property type="project" value="TreeGrafter"/>
</dbReference>
<comment type="caution">
    <text evidence="21">The sequence shown here is derived from an EMBL/GenBank/DDBJ whole genome shotgun (WGS) entry which is preliminary data.</text>
</comment>
<evidence type="ECO:0000256" key="12">
    <source>
        <dbReference type="ARBA" id="ARBA00022960"/>
    </source>
</evidence>
<evidence type="ECO:0000256" key="17">
    <source>
        <dbReference type="ARBA" id="ARBA00031026"/>
    </source>
</evidence>
<sequence>MLNSYRVEAYAACCLFPRTAAELARALKFGDGVAVHVLGHGCNVILSRPYYDATQRFVCLRELETAIVVDGERVRAGAGARLRDLCRAAARAGLSGLENLWDIPGSVGGAACMNAGAYGTSFYDAVTAVEALLPGREDVTMLSREECAPAYRTTAFQGGPGVVTAVHLRLSPDDPARITAAMGRIGKLRRGRLPYDLPSAGSVFRRPEGAPPVGVIMEEAGLKGFGIGGARISRRHAGFIVNAGGATGADILAVIDVMRAAARERYGVELRLEQVVI</sequence>
<keyword evidence="11 19" id="KW-0521">NADP</keyword>
<dbReference type="eggNOG" id="COG0812">
    <property type="taxonomic scope" value="Bacteria"/>
</dbReference>
<evidence type="ECO:0000313" key="21">
    <source>
        <dbReference type="EMBL" id="EFL50378.1"/>
    </source>
</evidence>
<comment type="pathway">
    <text evidence="4 19">Cell wall biogenesis; peptidoglycan biosynthesis.</text>
</comment>
<evidence type="ECO:0000256" key="18">
    <source>
        <dbReference type="ARBA" id="ARBA00048914"/>
    </source>
</evidence>
<evidence type="ECO:0000256" key="8">
    <source>
        <dbReference type="ARBA" id="ARBA00022618"/>
    </source>
</evidence>
<comment type="function">
    <text evidence="2 19">Cell wall formation.</text>
</comment>
<dbReference type="EMBL" id="AECZ01000021">
    <property type="protein sequence ID" value="EFL50378.1"/>
    <property type="molecule type" value="Genomic_DNA"/>
</dbReference>
<dbReference type="InterPro" id="IPR006094">
    <property type="entry name" value="Oxid_FAD_bind_N"/>
</dbReference>
<dbReference type="InterPro" id="IPR011601">
    <property type="entry name" value="MurB_C"/>
</dbReference>
<dbReference type="InterPro" id="IPR003170">
    <property type="entry name" value="MurB"/>
</dbReference>
<dbReference type="NCBIfam" id="TIGR00179">
    <property type="entry name" value="murB"/>
    <property type="match status" value="1"/>
</dbReference>
<evidence type="ECO:0000256" key="14">
    <source>
        <dbReference type="ARBA" id="ARBA00023002"/>
    </source>
</evidence>
<dbReference type="InterPro" id="IPR016166">
    <property type="entry name" value="FAD-bd_PCMH"/>
</dbReference>
<evidence type="ECO:0000259" key="20">
    <source>
        <dbReference type="PROSITE" id="PS51387"/>
    </source>
</evidence>
<evidence type="ECO:0000256" key="6">
    <source>
        <dbReference type="ARBA" id="ARBA00015188"/>
    </source>
</evidence>
<keyword evidence="8 19" id="KW-0132">Cell division</keyword>
<comment type="similarity">
    <text evidence="19">Belongs to the MurB family.</text>
</comment>
<feature type="domain" description="FAD-binding PCMH-type" evidence="20">
    <location>
        <begin position="7"/>
        <end position="173"/>
    </location>
</feature>
<keyword evidence="7 19" id="KW-0963">Cytoplasm</keyword>
<dbReference type="Gene3D" id="3.30.465.10">
    <property type="match status" value="1"/>
</dbReference>
<keyword evidence="10 19" id="KW-0274">FAD</keyword>
<evidence type="ECO:0000256" key="19">
    <source>
        <dbReference type="HAMAP-Rule" id="MF_00037"/>
    </source>
</evidence>
<dbReference type="EC" id="1.3.1.98" evidence="5 19"/>